<protein>
    <submittedName>
        <fullName evidence="1">Uncharacterized protein</fullName>
    </submittedName>
</protein>
<keyword evidence="2" id="KW-1185">Reference proteome</keyword>
<name>A0A3E0EB47_9BACT</name>
<gene>
    <name evidence="1" type="ORF">C8N25_101296</name>
</gene>
<evidence type="ECO:0000313" key="1">
    <source>
        <dbReference type="EMBL" id="REG94469.1"/>
    </source>
</evidence>
<dbReference type="EMBL" id="QUNF01000001">
    <property type="protein sequence ID" value="REG94469.1"/>
    <property type="molecule type" value="Genomic_DNA"/>
</dbReference>
<dbReference type="AlphaFoldDB" id="A0A3E0EB47"/>
<sequence>MSKKIDTIITLYVDTQKIFKFSNSKADKPEILNHILLCDNHYDHPSEAEFTSNIHPKTKIAWVGAAMHIRQSEEDFVIIKKIKPQKGKSILKIYDSKLSSGTTHIDGHVGKVKPKHDPEESYSIRFLVNHKGKEKTYSIDPKLRVI</sequence>
<dbReference type="Proteomes" id="UP000256405">
    <property type="component" value="Unassembled WGS sequence"/>
</dbReference>
<proteinExistence type="predicted"/>
<dbReference type="RefSeq" id="WP_086540740.1">
    <property type="nucleotide sequence ID" value="NZ_MSSW01000011.1"/>
</dbReference>
<accession>A0A3E0EB47</accession>
<evidence type="ECO:0000313" key="2">
    <source>
        <dbReference type="Proteomes" id="UP000256405"/>
    </source>
</evidence>
<comment type="caution">
    <text evidence="1">The sequence shown here is derived from an EMBL/GenBank/DDBJ whole genome shotgun (WGS) entry which is preliminary data.</text>
</comment>
<organism evidence="1 2">
    <name type="scientific">Algoriphagus antarcticus</name>
    <dbReference type="NCBI Taxonomy" id="238540"/>
    <lineage>
        <taxon>Bacteria</taxon>
        <taxon>Pseudomonadati</taxon>
        <taxon>Bacteroidota</taxon>
        <taxon>Cytophagia</taxon>
        <taxon>Cytophagales</taxon>
        <taxon>Cyclobacteriaceae</taxon>
        <taxon>Algoriphagus</taxon>
    </lineage>
</organism>
<reference evidence="1 2" key="1">
    <citation type="submission" date="2018-08" db="EMBL/GenBank/DDBJ databases">
        <title>Genomic Encyclopedia of Archaeal and Bacterial Type Strains, Phase II (KMG-II): from individual species to whole genera.</title>
        <authorList>
            <person name="Goeker M."/>
        </authorList>
    </citation>
    <scope>NUCLEOTIDE SEQUENCE [LARGE SCALE GENOMIC DNA]</scope>
    <source>
        <strain evidence="1 2">DSM 15986</strain>
    </source>
</reference>
<dbReference type="OrthoDB" id="826683at2"/>